<proteinExistence type="predicted"/>
<dbReference type="GO" id="GO:0005886">
    <property type="term" value="C:plasma membrane"/>
    <property type="evidence" value="ECO:0007669"/>
    <property type="project" value="TreeGrafter"/>
</dbReference>
<dbReference type="GO" id="GO:1902201">
    <property type="term" value="P:negative regulation of bacterial-type flagellum-dependent cell motility"/>
    <property type="evidence" value="ECO:0007669"/>
    <property type="project" value="TreeGrafter"/>
</dbReference>
<accession>A0A1N6VDC6</accession>
<comment type="catalytic activity">
    <reaction evidence="3">
        <text>2 GTP = 3',3'-c-di-GMP + 2 diphosphate</text>
        <dbReference type="Rhea" id="RHEA:24898"/>
        <dbReference type="ChEBI" id="CHEBI:33019"/>
        <dbReference type="ChEBI" id="CHEBI:37565"/>
        <dbReference type="ChEBI" id="CHEBI:58805"/>
        <dbReference type="EC" id="2.7.7.65"/>
    </reaction>
</comment>
<dbReference type="eggNOG" id="COG3706">
    <property type="taxonomic scope" value="Bacteria"/>
</dbReference>
<dbReference type="AlphaFoldDB" id="A0A1N6VDC6"/>
<dbReference type="STRING" id="49186.SAMN05421647_108184"/>
<evidence type="ECO:0000313" key="7">
    <source>
        <dbReference type="Proteomes" id="UP000186895"/>
    </source>
</evidence>
<organism evidence="6 7">
    <name type="scientific">Marinobacterium stanieri</name>
    <dbReference type="NCBI Taxonomy" id="49186"/>
    <lineage>
        <taxon>Bacteria</taxon>
        <taxon>Pseudomonadati</taxon>
        <taxon>Pseudomonadota</taxon>
        <taxon>Gammaproteobacteria</taxon>
        <taxon>Oceanospirillales</taxon>
        <taxon>Oceanospirillaceae</taxon>
        <taxon>Marinobacterium</taxon>
    </lineage>
</organism>
<dbReference type="Pfam" id="PF11845">
    <property type="entry name" value="Tll0287-like"/>
    <property type="match status" value="1"/>
</dbReference>
<dbReference type="PANTHER" id="PTHR45138">
    <property type="entry name" value="REGULATORY COMPONENTS OF SENSORY TRANSDUCTION SYSTEM"/>
    <property type="match status" value="1"/>
</dbReference>
<dbReference type="InterPro" id="IPR043128">
    <property type="entry name" value="Rev_trsase/Diguanyl_cyclase"/>
</dbReference>
<name>A0A1N6VDC6_9GAMM</name>
<keyword evidence="4" id="KW-0472">Membrane</keyword>
<dbReference type="InterPro" id="IPR021796">
    <property type="entry name" value="Tll0287-like_dom"/>
</dbReference>
<dbReference type="Proteomes" id="UP000186895">
    <property type="component" value="Unassembled WGS sequence"/>
</dbReference>
<dbReference type="InterPro" id="IPR000160">
    <property type="entry name" value="GGDEF_dom"/>
</dbReference>
<keyword evidence="4" id="KW-1133">Transmembrane helix</keyword>
<sequence length="418" mass="47387">MQLRQLFLINLIVVLLCSLIVGFSWLVNRNALEGAGLSVFQAQGRAAFELIRAARHWNADTEGVYVPVSPDIHPNPYLHLPDRDITDNHGRQLTRINPAYMTRQISEQLEGQDVALRITSLKPLNPTNAPDEWERSALTWMEQSGELERVELFEGRYRYMAGLNIVHSCLPCHEQMGYKIGDLRGGISFSRDAKRMDPLVNGMLERVDNMHLWVWAVLVVCASVLASLTFGFWQRLMGSESVQQRLRSLVETDYLTGVLSRRELMSRLEQEVERTQRFASPLALMMIDLDHFKQVNDRFGHAQGDRVLIAVAQALRHELRKVDSIGRYGGEEFTVILPNTDAGEASKLAERLLQRVRELEVRTETGELLKVTISIGLVCNRDLSQIMTADSLLRSADQALYNAKHAGRNGFEQEQLPA</sequence>
<dbReference type="Gene3D" id="3.30.70.270">
    <property type="match status" value="1"/>
</dbReference>
<gene>
    <name evidence="6" type="ORF">SAMN05421647_108184</name>
</gene>
<evidence type="ECO:0000259" key="5">
    <source>
        <dbReference type="PROSITE" id="PS50887"/>
    </source>
</evidence>
<dbReference type="GO" id="GO:0052621">
    <property type="term" value="F:diguanylate cyclase activity"/>
    <property type="evidence" value="ECO:0007669"/>
    <property type="project" value="UniProtKB-EC"/>
</dbReference>
<feature type="transmembrane region" description="Helical" evidence="4">
    <location>
        <begin position="212"/>
        <end position="233"/>
    </location>
</feature>
<evidence type="ECO:0000256" key="2">
    <source>
        <dbReference type="ARBA" id="ARBA00012528"/>
    </source>
</evidence>
<evidence type="ECO:0000256" key="3">
    <source>
        <dbReference type="ARBA" id="ARBA00034247"/>
    </source>
</evidence>
<dbReference type="CDD" id="cd01949">
    <property type="entry name" value="GGDEF"/>
    <property type="match status" value="1"/>
</dbReference>
<dbReference type="EC" id="2.7.7.65" evidence="2"/>
<protein>
    <recommendedName>
        <fullName evidence="2">diguanylate cyclase</fullName>
        <ecNumber evidence="2">2.7.7.65</ecNumber>
    </recommendedName>
</protein>
<dbReference type="FunFam" id="3.30.70.270:FF:000001">
    <property type="entry name" value="Diguanylate cyclase domain protein"/>
    <property type="match status" value="1"/>
</dbReference>
<dbReference type="GO" id="GO:0043709">
    <property type="term" value="P:cell adhesion involved in single-species biofilm formation"/>
    <property type="evidence" value="ECO:0007669"/>
    <property type="project" value="TreeGrafter"/>
</dbReference>
<dbReference type="InterPro" id="IPR029787">
    <property type="entry name" value="Nucleotide_cyclase"/>
</dbReference>
<evidence type="ECO:0000256" key="1">
    <source>
        <dbReference type="ARBA" id="ARBA00001946"/>
    </source>
</evidence>
<dbReference type="SUPFAM" id="SSF55073">
    <property type="entry name" value="Nucleotide cyclase"/>
    <property type="match status" value="1"/>
</dbReference>
<feature type="transmembrane region" description="Helical" evidence="4">
    <location>
        <begin position="6"/>
        <end position="27"/>
    </location>
</feature>
<dbReference type="RefSeq" id="WP_076464557.1">
    <property type="nucleotide sequence ID" value="NZ_FTMN01000008.1"/>
</dbReference>
<keyword evidence="4" id="KW-0812">Transmembrane</keyword>
<dbReference type="EMBL" id="FTMN01000008">
    <property type="protein sequence ID" value="SIQ75758.1"/>
    <property type="molecule type" value="Genomic_DNA"/>
</dbReference>
<reference evidence="7" key="1">
    <citation type="submission" date="2017-01" db="EMBL/GenBank/DDBJ databases">
        <authorList>
            <person name="Varghese N."/>
            <person name="Submissions S."/>
        </authorList>
    </citation>
    <scope>NUCLEOTIDE SEQUENCE [LARGE SCALE GENOMIC DNA]</scope>
    <source>
        <strain evidence="7">DSM 7027</strain>
    </source>
</reference>
<dbReference type="PANTHER" id="PTHR45138:SF9">
    <property type="entry name" value="DIGUANYLATE CYCLASE DGCM-RELATED"/>
    <property type="match status" value="1"/>
</dbReference>
<dbReference type="PROSITE" id="PS50887">
    <property type="entry name" value="GGDEF"/>
    <property type="match status" value="1"/>
</dbReference>
<evidence type="ECO:0000256" key="4">
    <source>
        <dbReference type="SAM" id="Phobius"/>
    </source>
</evidence>
<keyword evidence="7" id="KW-1185">Reference proteome</keyword>
<evidence type="ECO:0000313" key="6">
    <source>
        <dbReference type="EMBL" id="SIQ75758.1"/>
    </source>
</evidence>
<dbReference type="InterPro" id="IPR050469">
    <property type="entry name" value="Diguanylate_Cyclase"/>
</dbReference>
<feature type="domain" description="GGDEF" evidence="5">
    <location>
        <begin position="280"/>
        <end position="416"/>
    </location>
</feature>
<dbReference type="Pfam" id="PF00990">
    <property type="entry name" value="GGDEF"/>
    <property type="match status" value="1"/>
</dbReference>
<dbReference type="SMART" id="SM00267">
    <property type="entry name" value="GGDEF"/>
    <property type="match status" value="1"/>
</dbReference>
<comment type="cofactor">
    <cofactor evidence="1">
        <name>Mg(2+)</name>
        <dbReference type="ChEBI" id="CHEBI:18420"/>
    </cofactor>
</comment>
<dbReference type="NCBIfam" id="TIGR00254">
    <property type="entry name" value="GGDEF"/>
    <property type="match status" value="1"/>
</dbReference>